<dbReference type="InterPro" id="IPR050679">
    <property type="entry name" value="Bact_HTH_transcr_reg"/>
</dbReference>
<dbReference type="AlphaFoldDB" id="Q1ASH5"/>
<dbReference type="EMBL" id="CP000386">
    <property type="protein sequence ID" value="ABG05653.1"/>
    <property type="molecule type" value="Genomic_DNA"/>
</dbReference>
<dbReference type="Gene3D" id="3.40.1410.10">
    <property type="entry name" value="Chorismate lyase-like"/>
    <property type="match status" value="1"/>
</dbReference>
<dbReference type="eggNOG" id="COG2188">
    <property type="taxonomic scope" value="Bacteria"/>
</dbReference>
<evidence type="ECO:0000313" key="6">
    <source>
        <dbReference type="Proteomes" id="UP000006637"/>
    </source>
</evidence>
<gene>
    <name evidence="5" type="ordered locus">Rxyl_2738</name>
</gene>
<dbReference type="HOGENOM" id="CLU_063236_3_3_11"/>
<dbReference type="InterPro" id="IPR036388">
    <property type="entry name" value="WH-like_DNA-bd_sf"/>
</dbReference>
<dbReference type="PROSITE" id="PS50949">
    <property type="entry name" value="HTH_GNTR"/>
    <property type="match status" value="1"/>
</dbReference>
<organism evidence="5 6">
    <name type="scientific">Rubrobacter xylanophilus (strain DSM 9941 / JCM 11954 / NBRC 16129 / PRD-1)</name>
    <dbReference type="NCBI Taxonomy" id="266117"/>
    <lineage>
        <taxon>Bacteria</taxon>
        <taxon>Bacillati</taxon>
        <taxon>Actinomycetota</taxon>
        <taxon>Rubrobacteria</taxon>
        <taxon>Rubrobacterales</taxon>
        <taxon>Rubrobacteraceae</taxon>
        <taxon>Rubrobacter</taxon>
    </lineage>
</organism>
<keyword evidence="2" id="KW-0238">DNA-binding</keyword>
<dbReference type="Proteomes" id="UP000006637">
    <property type="component" value="Chromosome"/>
</dbReference>
<evidence type="ECO:0000256" key="3">
    <source>
        <dbReference type="ARBA" id="ARBA00023163"/>
    </source>
</evidence>
<dbReference type="Pfam" id="PF00392">
    <property type="entry name" value="GntR"/>
    <property type="match status" value="1"/>
</dbReference>
<feature type="domain" description="HTH gntR-type" evidence="4">
    <location>
        <begin position="1"/>
        <end position="69"/>
    </location>
</feature>
<dbReference type="PANTHER" id="PTHR44846">
    <property type="entry name" value="MANNOSYL-D-GLYCERATE TRANSPORT/METABOLISM SYSTEM REPRESSOR MNGR-RELATED"/>
    <property type="match status" value="1"/>
</dbReference>
<dbReference type="SUPFAM" id="SSF64288">
    <property type="entry name" value="Chorismate lyase-like"/>
    <property type="match status" value="1"/>
</dbReference>
<dbReference type="CDD" id="cd07377">
    <property type="entry name" value="WHTH_GntR"/>
    <property type="match status" value="1"/>
</dbReference>
<dbReference type="Gene3D" id="1.10.10.10">
    <property type="entry name" value="Winged helix-like DNA-binding domain superfamily/Winged helix DNA-binding domain"/>
    <property type="match status" value="1"/>
</dbReference>
<evidence type="ECO:0000256" key="2">
    <source>
        <dbReference type="ARBA" id="ARBA00023125"/>
    </source>
</evidence>
<dbReference type="PhylomeDB" id="Q1ASH5"/>
<dbReference type="PANTHER" id="PTHR44846:SF1">
    <property type="entry name" value="MANNOSYL-D-GLYCERATE TRANSPORT_METABOLISM SYSTEM REPRESSOR MNGR-RELATED"/>
    <property type="match status" value="1"/>
</dbReference>
<sequence length="239" mass="27032">MVVYRELSDSLRGAIERGEFKEGEQMPTEAEICERYGVSRHTVRQAFQSLVADGLVYRVPGRGTFVTRLSRRGKYLRSIGTLEEMMSWTGTEMEVMQPVEITEDVEHARRLELPSAEVATLRVRRMYGGRPFVMTQIYLTPEAGERLREKNLPASGPGTVIGTLEEILPSPIVGASQELTAIPSPRFISGLIDCKPGEPLLYVERLYYLEDGTPVELAISYYNPKRYSYRLELRRGGAH</sequence>
<keyword evidence="1" id="KW-0805">Transcription regulation</keyword>
<dbReference type="GO" id="GO:0003677">
    <property type="term" value="F:DNA binding"/>
    <property type="evidence" value="ECO:0007669"/>
    <property type="project" value="UniProtKB-KW"/>
</dbReference>
<name>Q1ASH5_RUBXD</name>
<evidence type="ECO:0000256" key="1">
    <source>
        <dbReference type="ARBA" id="ARBA00023015"/>
    </source>
</evidence>
<evidence type="ECO:0000259" key="4">
    <source>
        <dbReference type="PROSITE" id="PS50949"/>
    </source>
</evidence>
<dbReference type="SMART" id="SM00866">
    <property type="entry name" value="UTRA"/>
    <property type="match status" value="1"/>
</dbReference>
<proteinExistence type="predicted"/>
<protein>
    <submittedName>
        <fullName evidence="5">Transcriptional regulator, GntR family</fullName>
    </submittedName>
</protein>
<dbReference type="GO" id="GO:0045892">
    <property type="term" value="P:negative regulation of DNA-templated transcription"/>
    <property type="evidence" value="ECO:0007669"/>
    <property type="project" value="TreeGrafter"/>
</dbReference>
<dbReference type="InterPro" id="IPR036390">
    <property type="entry name" value="WH_DNA-bd_sf"/>
</dbReference>
<dbReference type="InterPro" id="IPR028978">
    <property type="entry name" value="Chorismate_lyase_/UTRA_dom_sf"/>
</dbReference>
<dbReference type="InterPro" id="IPR000524">
    <property type="entry name" value="Tscrpt_reg_HTH_GntR"/>
</dbReference>
<dbReference type="GO" id="GO:0003700">
    <property type="term" value="F:DNA-binding transcription factor activity"/>
    <property type="evidence" value="ECO:0007669"/>
    <property type="project" value="InterPro"/>
</dbReference>
<dbReference type="Pfam" id="PF07702">
    <property type="entry name" value="UTRA"/>
    <property type="match status" value="1"/>
</dbReference>
<keyword evidence="6" id="KW-1185">Reference proteome</keyword>
<dbReference type="PRINTS" id="PR00035">
    <property type="entry name" value="HTHGNTR"/>
</dbReference>
<dbReference type="STRING" id="266117.Rxyl_2738"/>
<reference evidence="5 6" key="1">
    <citation type="submission" date="2006-06" db="EMBL/GenBank/DDBJ databases">
        <title>Complete sequence of Rubrobacter xylanophilus DSM 9941.</title>
        <authorList>
            <consortium name="US DOE Joint Genome Institute"/>
            <person name="Copeland A."/>
            <person name="Lucas S."/>
            <person name="Lapidus A."/>
            <person name="Barry K."/>
            <person name="Detter J.C."/>
            <person name="Glavina del Rio T."/>
            <person name="Hammon N."/>
            <person name="Israni S."/>
            <person name="Dalin E."/>
            <person name="Tice H."/>
            <person name="Pitluck S."/>
            <person name="Munk A.C."/>
            <person name="Brettin T."/>
            <person name="Bruce D."/>
            <person name="Han C."/>
            <person name="Tapia R."/>
            <person name="Gilna P."/>
            <person name="Schmutz J."/>
            <person name="Larimer F."/>
            <person name="Land M."/>
            <person name="Hauser L."/>
            <person name="Kyrpides N."/>
            <person name="Lykidis A."/>
            <person name="da Costa M.S."/>
            <person name="Rainey F.A."/>
            <person name="Empadinhas N."/>
            <person name="Jolivet E."/>
            <person name="Battista J.R."/>
            <person name="Richardson P."/>
        </authorList>
    </citation>
    <scope>NUCLEOTIDE SEQUENCE [LARGE SCALE GENOMIC DNA]</scope>
    <source>
        <strain evidence="6">DSM 9941 / NBRC 16129 / PRD-1</strain>
    </source>
</reference>
<dbReference type="KEGG" id="rxy:Rxyl_2738"/>
<evidence type="ECO:0000313" key="5">
    <source>
        <dbReference type="EMBL" id="ABG05653.1"/>
    </source>
</evidence>
<dbReference type="SMART" id="SM00345">
    <property type="entry name" value="HTH_GNTR"/>
    <property type="match status" value="1"/>
</dbReference>
<keyword evidence="3" id="KW-0804">Transcription</keyword>
<accession>Q1ASH5</accession>
<dbReference type="InterPro" id="IPR011663">
    <property type="entry name" value="UTRA"/>
</dbReference>
<dbReference type="SUPFAM" id="SSF46785">
    <property type="entry name" value="Winged helix' DNA-binding domain"/>
    <property type="match status" value="1"/>
</dbReference>